<proteinExistence type="predicted"/>
<protein>
    <submittedName>
        <fullName evidence="2">Esterase</fullName>
    </submittedName>
</protein>
<dbReference type="Pfam" id="PF08310">
    <property type="entry name" value="LGFP"/>
    <property type="match status" value="2"/>
</dbReference>
<accession>A0A857MQ36</accession>
<evidence type="ECO:0000313" key="2">
    <source>
        <dbReference type="EMBL" id="QHN41577.1"/>
    </source>
</evidence>
<feature type="compositionally biased region" description="Low complexity" evidence="1">
    <location>
        <begin position="85"/>
        <end position="100"/>
    </location>
</feature>
<gene>
    <name evidence="2" type="ORF">GII30_22620</name>
</gene>
<evidence type="ECO:0000256" key="1">
    <source>
        <dbReference type="SAM" id="MobiDB-lite"/>
    </source>
</evidence>
<dbReference type="Gene3D" id="3.40.50.1820">
    <property type="entry name" value="alpha/beta hydrolase"/>
    <property type="match status" value="1"/>
</dbReference>
<dbReference type="InterPro" id="IPR013207">
    <property type="entry name" value="LGFP"/>
</dbReference>
<dbReference type="Pfam" id="PF00756">
    <property type="entry name" value="Esterase"/>
    <property type="match status" value="1"/>
</dbReference>
<feature type="region of interest" description="Disordered" evidence="1">
    <location>
        <begin position="55"/>
        <end position="127"/>
    </location>
</feature>
<name>A0A857MQ36_9ACTN</name>
<reference evidence="2" key="1">
    <citation type="journal article" date="2021" name="Nat. Microbiol.">
        <title>Cocultivation of an ultrasmall environmental parasitic bacterium with lytic ability against bacteria associated with wastewater foams.</title>
        <authorList>
            <person name="Batinovic S."/>
            <person name="Rose J.J.A."/>
            <person name="Ratcliffe J."/>
            <person name="Seviour R.J."/>
            <person name="Petrovski S."/>
        </authorList>
    </citation>
    <scope>NUCLEOTIDE SEQUENCE</scope>
    <source>
        <strain evidence="2">CON44</strain>
    </source>
</reference>
<dbReference type="RefSeq" id="WP_005183657.1">
    <property type="nucleotide sequence ID" value="NZ_CP045808.1"/>
</dbReference>
<dbReference type="PANTHER" id="PTHR48098:SF1">
    <property type="entry name" value="DIACYLGLYCEROL ACYLTRANSFERASE_MYCOLYLTRANSFERASE AG85A"/>
    <property type="match status" value="1"/>
</dbReference>
<dbReference type="PANTHER" id="PTHR48098">
    <property type="entry name" value="ENTEROCHELIN ESTERASE-RELATED"/>
    <property type="match status" value="1"/>
</dbReference>
<feature type="region of interest" description="Disordered" evidence="1">
    <location>
        <begin position="1"/>
        <end position="34"/>
    </location>
</feature>
<dbReference type="GO" id="GO:0016747">
    <property type="term" value="F:acyltransferase activity, transferring groups other than amino-acyl groups"/>
    <property type="evidence" value="ECO:0007669"/>
    <property type="project" value="TreeGrafter"/>
</dbReference>
<dbReference type="InterPro" id="IPR029058">
    <property type="entry name" value="AB_hydrolase_fold"/>
</dbReference>
<sequence>MWQTTRSGESGGNRAARRSTARLGAARSGRSRVAAATAIGAGAIALSLVAGGAPAIADPAAPAPAPAPADPAKQTPTPAKPAPTPAKTTAKPAPATTQQPKPAPKPAPEANRKPAPETPKPAPPAAANDRAKVTNIYWYTSRRVALWVYSPAMKTNIQVQLLLARDWYSKPKAKFPQLTMLDGLRAQENQSGWIINTNIIDFYKDKNVNVVLPIGGESSFYTDWQQPDRGKHYMWETFLMKELPPILEKDWRSSTVRGIEGLSMGGSAAMMLAARNPGFYKFAASFSGILQLTSPGMAQAIQFAQRDGGGYDSEKMFGKPSDPAWAEHDPYVLADKLQGTSLYISSGNGVIGPHDQPSDIPLLATNYSGVGLEVLSRVTTQQFAIKLNEVGVPARSAYRPSGTHTWPYWQFEMQQAWPQAASALGLSGDKVSCGVYSKFKKVAEKNKKVLGECLTPDYAVPGGRAQDFAGGRIISGPKGPKVVTGAIGGAYTGAGGPGGKLGLPTSDELATRDGKGRFNTFQHGKITWDAKNGTKVLG</sequence>
<dbReference type="EMBL" id="CP045810">
    <property type="protein sequence ID" value="QHN41577.1"/>
    <property type="molecule type" value="Genomic_DNA"/>
</dbReference>
<feature type="compositionally biased region" description="Low complexity" evidence="1">
    <location>
        <begin position="21"/>
        <end position="34"/>
    </location>
</feature>
<dbReference type="AlphaFoldDB" id="A0A857MQ36"/>
<organism evidence="2">
    <name type="scientific">Gordonia amarae</name>
    <dbReference type="NCBI Taxonomy" id="36821"/>
    <lineage>
        <taxon>Bacteria</taxon>
        <taxon>Bacillati</taxon>
        <taxon>Actinomycetota</taxon>
        <taxon>Actinomycetes</taxon>
        <taxon>Mycobacteriales</taxon>
        <taxon>Gordoniaceae</taxon>
        <taxon>Gordonia</taxon>
    </lineage>
</organism>
<dbReference type="InterPro" id="IPR000801">
    <property type="entry name" value="Esterase-like"/>
</dbReference>
<dbReference type="SUPFAM" id="SSF53474">
    <property type="entry name" value="alpha/beta-Hydrolases"/>
    <property type="match status" value="1"/>
</dbReference>
<dbReference type="InterPro" id="IPR050583">
    <property type="entry name" value="Mycobacterial_A85_antigen"/>
</dbReference>